<dbReference type="Proteomes" id="UP000006671">
    <property type="component" value="Unassembled WGS sequence"/>
</dbReference>
<evidence type="ECO:0000256" key="6">
    <source>
        <dbReference type="ARBA" id="ARBA00023180"/>
    </source>
</evidence>
<feature type="disulfide bond" evidence="7">
    <location>
        <begin position="544"/>
        <end position="553"/>
    </location>
</feature>
<keyword evidence="9" id="KW-0472">Membrane</keyword>
<keyword evidence="6" id="KW-0325">Glycoprotein</keyword>
<feature type="transmembrane region" description="Helical" evidence="9">
    <location>
        <begin position="724"/>
        <end position="746"/>
    </location>
</feature>
<evidence type="ECO:0000313" key="13">
    <source>
        <dbReference type="Proteomes" id="UP000006671"/>
    </source>
</evidence>
<dbReference type="PANTHER" id="PTHR11802">
    <property type="entry name" value="SERINE PROTEASE FAMILY S10 SERINE CARBOXYPEPTIDASE"/>
    <property type="match status" value="1"/>
</dbReference>
<dbReference type="PROSITE" id="PS01186">
    <property type="entry name" value="EGF_2"/>
    <property type="match status" value="1"/>
</dbReference>
<name>D2W020_NAEGR</name>
<evidence type="ECO:0000256" key="3">
    <source>
        <dbReference type="ARBA" id="ARBA00022670"/>
    </source>
</evidence>
<dbReference type="OMA" id="FFNTSHE"/>
<feature type="chain" id="PRO_5003038493" evidence="10">
    <location>
        <begin position="21"/>
        <end position="802"/>
    </location>
</feature>
<organism evidence="13">
    <name type="scientific">Naegleria gruberi</name>
    <name type="common">Amoeba</name>
    <dbReference type="NCBI Taxonomy" id="5762"/>
    <lineage>
        <taxon>Eukaryota</taxon>
        <taxon>Discoba</taxon>
        <taxon>Heterolobosea</taxon>
        <taxon>Tetramitia</taxon>
        <taxon>Eutetramitia</taxon>
        <taxon>Vahlkampfiidae</taxon>
        <taxon>Naegleria</taxon>
    </lineage>
</organism>
<feature type="disulfide bond" evidence="7">
    <location>
        <begin position="525"/>
        <end position="535"/>
    </location>
</feature>
<keyword evidence="4 10" id="KW-0732">Signal</keyword>
<gene>
    <name evidence="12" type="ORF">NAEGRDRAFT_74700</name>
</gene>
<keyword evidence="9" id="KW-0812">Transmembrane</keyword>
<evidence type="ECO:0000259" key="11">
    <source>
        <dbReference type="PROSITE" id="PS50026"/>
    </source>
</evidence>
<dbReference type="PROSITE" id="PS50026">
    <property type="entry name" value="EGF_3"/>
    <property type="match status" value="1"/>
</dbReference>
<comment type="similarity">
    <text evidence="1">Belongs to the peptidase S10 family.</text>
</comment>
<dbReference type="eggNOG" id="KOG1282">
    <property type="taxonomic scope" value="Eukaryota"/>
</dbReference>
<evidence type="ECO:0000256" key="8">
    <source>
        <dbReference type="SAM" id="MobiDB-lite"/>
    </source>
</evidence>
<evidence type="ECO:0000256" key="7">
    <source>
        <dbReference type="PROSITE-ProRule" id="PRU00076"/>
    </source>
</evidence>
<dbReference type="AlphaFoldDB" id="D2W020"/>
<dbReference type="OrthoDB" id="443318at2759"/>
<evidence type="ECO:0000313" key="12">
    <source>
        <dbReference type="EMBL" id="EFC37493.1"/>
    </source>
</evidence>
<evidence type="ECO:0000256" key="10">
    <source>
        <dbReference type="SAM" id="SignalP"/>
    </source>
</evidence>
<accession>D2W020</accession>
<dbReference type="GO" id="GO:0006508">
    <property type="term" value="P:proteolysis"/>
    <property type="evidence" value="ECO:0007669"/>
    <property type="project" value="UniProtKB-KW"/>
</dbReference>
<dbReference type="RefSeq" id="XP_002670237.1">
    <property type="nucleotide sequence ID" value="XM_002670191.1"/>
</dbReference>
<reference evidence="12 13" key="1">
    <citation type="journal article" date="2010" name="Cell">
        <title>The genome of Naegleria gruberi illuminates early eukaryotic versatility.</title>
        <authorList>
            <person name="Fritz-Laylin L.K."/>
            <person name="Prochnik S.E."/>
            <person name="Ginger M.L."/>
            <person name="Dacks J.B."/>
            <person name="Carpenter M.L."/>
            <person name="Field M.C."/>
            <person name="Kuo A."/>
            <person name="Paredez A."/>
            <person name="Chapman J."/>
            <person name="Pham J."/>
            <person name="Shu S."/>
            <person name="Neupane R."/>
            <person name="Cipriano M."/>
            <person name="Mancuso J."/>
            <person name="Tu H."/>
            <person name="Salamov A."/>
            <person name="Lindquist E."/>
            <person name="Shapiro H."/>
            <person name="Lucas S."/>
            <person name="Grigoriev I.V."/>
            <person name="Cande W.Z."/>
            <person name="Fulton C."/>
            <person name="Rokhsar D.S."/>
            <person name="Dawson S.C."/>
        </authorList>
    </citation>
    <scope>NUCLEOTIDE SEQUENCE [LARGE SCALE GENOMIC DNA]</scope>
    <source>
        <strain evidence="12 13">NEG-M</strain>
    </source>
</reference>
<sequence length="802" mass="91139">MFRLVAFVFLFIITISFIHAADEKYTKPTLNEITSIPKFTPTDTNPLPKSYAGNLPIRSGKDRLFYWYFPKTNSNINDERKDLLVMLNRGPACYFAEMLFLENGVFQIDANQVLTLNSKSFHQFAHVLYIDSPLGTGLSQFSTEVSNFESYGKLMFPGNSLRLKTVFPGATKYVVKDLQDALIGFFTLFPHLSPDKKGSTLNFYTPGYSAKMIPYFIKENSVGGSFTTKFKISSIILGDPFLQPSLQYASYAKFGYVSGLTMYRQFVEMNRKYEQCLTDVENGNYNNYDKECHSLIAGLLENSGNVSPFDIREQSTQQYEQRQAVLNTYVNNDLLPALRSFGSIPTVVTIPHCSKKVNDLFHEEYHLDVPQDVFPSILNTNTPINSAYNTSNVRILVFSQQFNLVSNVFGVNEILRQMLDWEGQLTFNSLNSSIFTIQDMIGGRFKAYGGLTQVVLYNNNYKEGVEINPNFNGNYKIGNVDMVASRYEMVNRYITRADTSMLIDDRDILCGDATKKCHSDSQYPCPSLCSKKGTCNLEKKKCDCQPGYYDNNCSIGRAKYSLNILSNSVSFNNLYISGRDTVVLEVNIQERTSLLDLYLEVNRIGKYGNPFVFMNVSTTADALSSRELKLLAVKQIGYSLLNGYKSTRSEAQSSHEHYFYTGYKTFQFYNTSHDSKKIIDAQDVQIIRNEFQTIAIVIYNAADLPVEFNVTLKANLASGKVQTAGIFLSLSVVMLMVIVFEVVLLIQRSNNRKQFILPKLQERQDIQRRGLLENNNSLVDEDENSEVLTNNNEDIELRQRNN</sequence>
<dbReference type="KEGG" id="ngr:NAEGRDRAFT_74700"/>
<dbReference type="SUPFAM" id="SSF53474">
    <property type="entry name" value="alpha/beta-Hydrolases"/>
    <property type="match status" value="1"/>
</dbReference>
<evidence type="ECO:0000256" key="1">
    <source>
        <dbReference type="ARBA" id="ARBA00009431"/>
    </source>
</evidence>
<keyword evidence="13" id="KW-1185">Reference proteome</keyword>
<dbReference type="InterPro" id="IPR029058">
    <property type="entry name" value="AB_hydrolase_fold"/>
</dbReference>
<dbReference type="InterPro" id="IPR001563">
    <property type="entry name" value="Peptidase_S10"/>
</dbReference>
<dbReference type="Pfam" id="PF00450">
    <property type="entry name" value="Peptidase_S10"/>
    <property type="match status" value="1"/>
</dbReference>
<keyword evidence="9" id="KW-1133">Transmembrane helix</keyword>
<keyword evidence="3" id="KW-0645">Protease</keyword>
<dbReference type="InterPro" id="IPR000742">
    <property type="entry name" value="EGF"/>
</dbReference>
<keyword evidence="2" id="KW-0121">Carboxypeptidase</keyword>
<keyword evidence="5" id="KW-0378">Hydrolase</keyword>
<feature type="signal peptide" evidence="10">
    <location>
        <begin position="1"/>
        <end position="20"/>
    </location>
</feature>
<protein>
    <submittedName>
        <fullName evidence="12">Predicted protein</fullName>
    </submittedName>
</protein>
<feature type="region of interest" description="Disordered" evidence="8">
    <location>
        <begin position="782"/>
        <end position="802"/>
    </location>
</feature>
<dbReference type="InParanoid" id="D2W020"/>
<evidence type="ECO:0000256" key="2">
    <source>
        <dbReference type="ARBA" id="ARBA00022645"/>
    </source>
</evidence>
<dbReference type="Gene3D" id="3.40.50.1820">
    <property type="entry name" value="alpha/beta hydrolase"/>
    <property type="match status" value="1"/>
</dbReference>
<proteinExistence type="inferred from homology"/>
<evidence type="ECO:0000256" key="9">
    <source>
        <dbReference type="SAM" id="Phobius"/>
    </source>
</evidence>
<dbReference type="VEuPathDB" id="AmoebaDB:NAEGRDRAFT_74700"/>
<keyword evidence="7" id="KW-1015">Disulfide bond</keyword>
<evidence type="ECO:0000256" key="4">
    <source>
        <dbReference type="ARBA" id="ARBA00022729"/>
    </source>
</evidence>
<feature type="domain" description="EGF-like" evidence="11">
    <location>
        <begin position="521"/>
        <end position="554"/>
    </location>
</feature>
<dbReference type="PANTHER" id="PTHR11802:SF3">
    <property type="entry name" value="RETINOID-INDUCIBLE SERINE CARBOXYPEPTIDASE"/>
    <property type="match status" value="1"/>
</dbReference>
<evidence type="ECO:0000256" key="5">
    <source>
        <dbReference type="ARBA" id="ARBA00022801"/>
    </source>
</evidence>
<dbReference type="GeneID" id="8857427"/>
<comment type="caution">
    <text evidence="7">Lacks conserved residue(s) required for the propagation of feature annotation.</text>
</comment>
<dbReference type="GO" id="GO:0004185">
    <property type="term" value="F:serine-type carboxypeptidase activity"/>
    <property type="evidence" value="ECO:0007669"/>
    <property type="project" value="InterPro"/>
</dbReference>
<keyword evidence="7" id="KW-0245">EGF-like domain</keyword>
<dbReference type="EMBL" id="GG738917">
    <property type="protein sequence ID" value="EFC37493.1"/>
    <property type="molecule type" value="Genomic_DNA"/>
</dbReference>